<evidence type="ECO:0000256" key="1">
    <source>
        <dbReference type="SAM" id="MobiDB-lite"/>
    </source>
</evidence>
<accession>A0ABT9QJW0</accession>
<feature type="region of interest" description="Disordered" evidence="1">
    <location>
        <begin position="30"/>
        <end position="60"/>
    </location>
</feature>
<sequence>MTLVTARAVGGDLRGGAGADEFVRISAAVGDGPLGAPRGPMRGVEGVEAARPEPEGAPVR</sequence>
<keyword evidence="3" id="KW-1185">Reference proteome</keyword>
<proteinExistence type="predicted"/>
<protein>
    <submittedName>
        <fullName evidence="2">Uncharacterized protein</fullName>
    </submittedName>
</protein>
<comment type="caution">
    <text evidence="2">The sequence shown here is derived from an EMBL/GenBank/DDBJ whole genome shotgun (WGS) entry which is preliminary data.</text>
</comment>
<reference evidence="2 3" key="1">
    <citation type="submission" date="2023-07" db="EMBL/GenBank/DDBJ databases">
        <title>Sequencing the genomes of 1000 actinobacteria strains.</title>
        <authorList>
            <person name="Klenk H.-P."/>
        </authorList>
    </citation>
    <scope>NUCLEOTIDE SEQUENCE [LARGE SCALE GENOMIC DNA]</scope>
    <source>
        <strain evidence="2 3">DSM 46740</strain>
    </source>
</reference>
<name>A0ABT9QJW0_9ACTN</name>
<gene>
    <name evidence="2" type="ORF">J2853_006258</name>
</gene>
<evidence type="ECO:0000313" key="2">
    <source>
        <dbReference type="EMBL" id="MDP9847047.1"/>
    </source>
</evidence>
<dbReference type="EMBL" id="JAUSQU010000001">
    <property type="protein sequence ID" value="MDP9847047.1"/>
    <property type="molecule type" value="Genomic_DNA"/>
</dbReference>
<organism evidence="2 3">
    <name type="scientific">Streptosporangium lutulentum</name>
    <dbReference type="NCBI Taxonomy" id="1461250"/>
    <lineage>
        <taxon>Bacteria</taxon>
        <taxon>Bacillati</taxon>
        <taxon>Actinomycetota</taxon>
        <taxon>Actinomycetes</taxon>
        <taxon>Streptosporangiales</taxon>
        <taxon>Streptosporangiaceae</taxon>
        <taxon>Streptosporangium</taxon>
    </lineage>
</organism>
<evidence type="ECO:0000313" key="3">
    <source>
        <dbReference type="Proteomes" id="UP001225356"/>
    </source>
</evidence>
<dbReference type="Proteomes" id="UP001225356">
    <property type="component" value="Unassembled WGS sequence"/>
</dbReference>
<dbReference type="RefSeq" id="WP_307563996.1">
    <property type="nucleotide sequence ID" value="NZ_JAUSQU010000001.1"/>
</dbReference>